<dbReference type="PANTHER" id="PTHR44051:SF8">
    <property type="entry name" value="GLUTATHIONE S-TRANSFERASE GSTA"/>
    <property type="match status" value="1"/>
</dbReference>
<sequence>MALTLYMHPLASFCQKVLIALYENEIPFEARLVDLMDEADAAHYKNLWPVGKMPLLRDHARDRTVPETSIILEYLARHYPGRTPLFPADPDLALQTRLWDRFYDLYVQEPMSKIVVDRIRPEGTHDAYGVEEAKGKLQVAYGMIEEQMATRTWAIGEDFTMADCAAAPALFYAELVVPFGDAHPKTAAYLARLRTRPSVARVIEEAKPYFHMFPRG</sequence>
<dbReference type="SUPFAM" id="SSF47616">
    <property type="entry name" value="GST C-terminal domain-like"/>
    <property type="match status" value="1"/>
</dbReference>
<dbReference type="Pfam" id="PF13417">
    <property type="entry name" value="GST_N_3"/>
    <property type="match status" value="1"/>
</dbReference>
<feature type="domain" description="GST N-terminal" evidence="1">
    <location>
        <begin position="1"/>
        <end position="83"/>
    </location>
</feature>
<dbReference type="SFLD" id="SFLDG00358">
    <property type="entry name" value="Main_(cytGST)"/>
    <property type="match status" value="1"/>
</dbReference>
<protein>
    <submittedName>
        <fullName evidence="3">Glutathione S-transferase family protein</fullName>
    </submittedName>
</protein>
<dbReference type="SFLD" id="SFLDS00019">
    <property type="entry name" value="Glutathione_Transferase_(cytos"/>
    <property type="match status" value="1"/>
</dbReference>
<proteinExistence type="predicted"/>
<feature type="domain" description="GST C-terminal" evidence="2">
    <location>
        <begin position="89"/>
        <end position="210"/>
    </location>
</feature>
<keyword evidence="4" id="KW-1185">Reference proteome</keyword>
<dbReference type="InterPro" id="IPR036282">
    <property type="entry name" value="Glutathione-S-Trfase_C_sf"/>
</dbReference>
<dbReference type="InterPro" id="IPR010987">
    <property type="entry name" value="Glutathione-S-Trfase_C-like"/>
</dbReference>
<dbReference type="EMBL" id="CP089982">
    <property type="protein sequence ID" value="WXA95602.1"/>
    <property type="molecule type" value="Genomic_DNA"/>
</dbReference>
<dbReference type="PROSITE" id="PS50404">
    <property type="entry name" value="GST_NTER"/>
    <property type="match status" value="1"/>
</dbReference>
<dbReference type="InterPro" id="IPR004045">
    <property type="entry name" value="Glutathione_S-Trfase_N"/>
</dbReference>
<dbReference type="PANTHER" id="PTHR44051">
    <property type="entry name" value="GLUTATHIONE S-TRANSFERASE-RELATED"/>
    <property type="match status" value="1"/>
</dbReference>
<dbReference type="CDD" id="cd00570">
    <property type="entry name" value="GST_N_family"/>
    <property type="match status" value="1"/>
</dbReference>
<evidence type="ECO:0000313" key="3">
    <source>
        <dbReference type="EMBL" id="WXA95602.1"/>
    </source>
</evidence>
<dbReference type="InterPro" id="IPR040079">
    <property type="entry name" value="Glutathione_S-Trfase"/>
</dbReference>
<name>A0ABZ2KDM8_9BACT</name>
<dbReference type="Gene3D" id="1.20.1050.10">
    <property type="match status" value="1"/>
</dbReference>
<dbReference type="InterPro" id="IPR004046">
    <property type="entry name" value="GST_C"/>
</dbReference>
<dbReference type="InterPro" id="IPR036249">
    <property type="entry name" value="Thioredoxin-like_sf"/>
</dbReference>
<evidence type="ECO:0000259" key="2">
    <source>
        <dbReference type="PROSITE" id="PS50405"/>
    </source>
</evidence>
<dbReference type="CDD" id="cd00299">
    <property type="entry name" value="GST_C_family"/>
    <property type="match status" value="1"/>
</dbReference>
<dbReference type="Proteomes" id="UP001379533">
    <property type="component" value="Chromosome"/>
</dbReference>
<gene>
    <name evidence="3" type="ORF">LZC95_01935</name>
</gene>
<dbReference type="SUPFAM" id="SSF52833">
    <property type="entry name" value="Thioredoxin-like"/>
    <property type="match status" value="1"/>
</dbReference>
<organism evidence="3 4">
    <name type="scientific">Pendulispora brunnea</name>
    <dbReference type="NCBI Taxonomy" id="2905690"/>
    <lineage>
        <taxon>Bacteria</taxon>
        <taxon>Pseudomonadati</taxon>
        <taxon>Myxococcota</taxon>
        <taxon>Myxococcia</taxon>
        <taxon>Myxococcales</taxon>
        <taxon>Sorangiineae</taxon>
        <taxon>Pendulisporaceae</taxon>
        <taxon>Pendulispora</taxon>
    </lineage>
</organism>
<dbReference type="PROSITE" id="PS50405">
    <property type="entry name" value="GST_CTER"/>
    <property type="match status" value="1"/>
</dbReference>
<dbReference type="Gene3D" id="3.40.30.10">
    <property type="entry name" value="Glutaredoxin"/>
    <property type="match status" value="1"/>
</dbReference>
<dbReference type="RefSeq" id="WP_394846208.1">
    <property type="nucleotide sequence ID" value="NZ_CP089982.1"/>
</dbReference>
<evidence type="ECO:0000259" key="1">
    <source>
        <dbReference type="PROSITE" id="PS50404"/>
    </source>
</evidence>
<dbReference type="Pfam" id="PF00043">
    <property type="entry name" value="GST_C"/>
    <property type="match status" value="1"/>
</dbReference>
<accession>A0ABZ2KDM8</accession>
<evidence type="ECO:0000313" key="4">
    <source>
        <dbReference type="Proteomes" id="UP001379533"/>
    </source>
</evidence>
<reference evidence="3 4" key="1">
    <citation type="submission" date="2021-12" db="EMBL/GenBank/DDBJ databases">
        <title>Discovery of the Pendulisporaceae a myxobacterial family with distinct sporulation behavior and unique specialized metabolism.</title>
        <authorList>
            <person name="Garcia R."/>
            <person name="Popoff A."/>
            <person name="Bader C.D."/>
            <person name="Loehr J."/>
            <person name="Walesch S."/>
            <person name="Walt C."/>
            <person name="Boldt J."/>
            <person name="Bunk B."/>
            <person name="Haeckl F.J.F.P.J."/>
            <person name="Gunesch A.P."/>
            <person name="Birkelbach J."/>
            <person name="Nuebel U."/>
            <person name="Pietschmann T."/>
            <person name="Bach T."/>
            <person name="Mueller R."/>
        </authorList>
    </citation>
    <scope>NUCLEOTIDE SEQUENCE [LARGE SCALE GENOMIC DNA]</scope>
    <source>
        <strain evidence="3 4">MSr12523</strain>
    </source>
</reference>